<sequence>MEKNISTAKLSYVNANNASYAIYCMGDRGPHMGNFYCNGTNNWIFYRSGINNANFAYPKIGITEIGEDPNVRIFRAQMIILCYRSPFLRRVLISSRNNNNIVAHIKLPNISPEIFQIILKYVYGGIIPLNEKEPSEILRVLTAAVFKK</sequence>
<evidence type="ECO:0000259" key="1">
    <source>
        <dbReference type="PROSITE" id="PS50097"/>
    </source>
</evidence>
<dbReference type="InterPro" id="IPR011333">
    <property type="entry name" value="SKP1/BTB/POZ_sf"/>
</dbReference>
<proteinExistence type="predicted"/>
<dbReference type="CDD" id="cd18186">
    <property type="entry name" value="BTB_POZ_ZBTB_KLHL-like"/>
    <property type="match status" value="1"/>
</dbReference>
<dbReference type="VEuPathDB" id="FungiDB:RhiirA1_456889"/>
<dbReference type="InterPro" id="IPR000210">
    <property type="entry name" value="BTB/POZ_dom"/>
</dbReference>
<gene>
    <name evidence="2" type="ORF">RhiirA1_456889</name>
</gene>
<evidence type="ECO:0000313" key="2">
    <source>
        <dbReference type="EMBL" id="PKC68711.1"/>
    </source>
</evidence>
<comment type="caution">
    <text evidence="2">The sequence shown here is derived from an EMBL/GenBank/DDBJ whole genome shotgun (WGS) entry which is preliminary data.</text>
</comment>
<feature type="domain" description="BTB" evidence="1">
    <location>
        <begin position="72"/>
        <end position="131"/>
    </location>
</feature>
<reference evidence="2 3" key="2">
    <citation type="submission" date="2017-10" db="EMBL/GenBank/DDBJ databases">
        <title>Genome analyses suggest a sexual origin of heterokaryosis in a supposedly ancient asexual fungus.</title>
        <authorList>
            <person name="Corradi N."/>
            <person name="Sedzielewska K."/>
            <person name="Noel J."/>
            <person name="Charron P."/>
            <person name="Farinelli L."/>
            <person name="Marton T."/>
            <person name="Kruger M."/>
            <person name="Pelin A."/>
            <person name="Brachmann A."/>
            <person name="Corradi N."/>
        </authorList>
    </citation>
    <scope>NUCLEOTIDE SEQUENCE [LARGE SCALE GENOMIC DNA]</scope>
    <source>
        <strain evidence="2 3">A1</strain>
    </source>
</reference>
<organism evidence="2 3">
    <name type="scientific">Rhizophagus irregularis</name>
    <dbReference type="NCBI Taxonomy" id="588596"/>
    <lineage>
        <taxon>Eukaryota</taxon>
        <taxon>Fungi</taxon>
        <taxon>Fungi incertae sedis</taxon>
        <taxon>Mucoromycota</taxon>
        <taxon>Glomeromycotina</taxon>
        <taxon>Glomeromycetes</taxon>
        <taxon>Glomerales</taxon>
        <taxon>Glomeraceae</taxon>
        <taxon>Rhizophagus</taxon>
    </lineage>
</organism>
<dbReference type="EMBL" id="LLXH01000316">
    <property type="protein sequence ID" value="PKC68711.1"/>
    <property type="molecule type" value="Genomic_DNA"/>
</dbReference>
<evidence type="ECO:0000313" key="3">
    <source>
        <dbReference type="Proteomes" id="UP000232688"/>
    </source>
</evidence>
<dbReference type="Gene3D" id="3.30.710.10">
    <property type="entry name" value="Potassium Channel Kv1.1, Chain A"/>
    <property type="match status" value="1"/>
</dbReference>
<protein>
    <recommendedName>
        <fullName evidence="1">BTB domain-containing protein</fullName>
    </recommendedName>
</protein>
<accession>A0A2N0RZG5</accession>
<dbReference type="Proteomes" id="UP000232688">
    <property type="component" value="Unassembled WGS sequence"/>
</dbReference>
<dbReference type="AlphaFoldDB" id="A0A2N0RZG5"/>
<reference evidence="2 3" key="1">
    <citation type="submission" date="2017-10" db="EMBL/GenBank/DDBJ databases">
        <title>Extensive intraspecific genome diversity in a model arbuscular mycorrhizal fungus.</title>
        <authorList>
            <person name="Chen E.C.H."/>
            <person name="Morin E."/>
            <person name="Baudet D."/>
            <person name="Noel J."/>
            <person name="Ndikumana S."/>
            <person name="Charron P."/>
            <person name="St-Onge C."/>
            <person name="Giorgi J."/>
            <person name="Grigoriev I.V."/>
            <person name="Roux C."/>
            <person name="Martin F.M."/>
            <person name="Corradi N."/>
        </authorList>
    </citation>
    <scope>NUCLEOTIDE SEQUENCE [LARGE SCALE GENOMIC DNA]</scope>
    <source>
        <strain evidence="2 3">A1</strain>
    </source>
</reference>
<dbReference type="SUPFAM" id="SSF54695">
    <property type="entry name" value="POZ domain"/>
    <property type="match status" value="1"/>
</dbReference>
<name>A0A2N0RZG5_9GLOM</name>
<dbReference type="PROSITE" id="PS50097">
    <property type="entry name" value="BTB"/>
    <property type="match status" value="1"/>
</dbReference>
<dbReference type="Pfam" id="PF00651">
    <property type="entry name" value="BTB"/>
    <property type="match status" value="1"/>
</dbReference>